<dbReference type="AlphaFoldDB" id="A0A1G7QTD9"/>
<organism evidence="1 2">
    <name type="scientific">Dyadobacter soli</name>
    <dbReference type="NCBI Taxonomy" id="659014"/>
    <lineage>
        <taxon>Bacteria</taxon>
        <taxon>Pseudomonadati</taxon>
        <taxon>Bacteroidota</taxon>
        <taxon>Cytophagia</taxon>
        <taxon>Cytophagales</taxon>
        <taxon>Spirosomataceae</taxon>
        <taxon>Dyadobacter</taxon>
    </lineage>
</organism>
<reference evidence="2" key="1">
    <citation type="submission" date="2016-10" db="EMBL/GenBank/DDBJ databases">
        <authorList>
            <person name="Varghese N."/>
            <person name="Submissions S."/>
        </authorList>
    </citation>
    <scope>NUCLEOTIDE SEQUENCE [LARGE SCALE GENOMIC DNA]</scope>
    <source>
        <strain evidence="2">DSM 25329</strain>
    </source>
</reference>
<evidence type="ECO:0000313" key="2">
    <source>
        <dbReference type="Proteomes" id="UP000198748"/>
    </source>
</evidence>
<dbReference type="Proteomes" id="UP000198748">
    <property type="component" value="Unassembled WGS sequence"/>
</dbReference>
<name>A0A1G7QTD9_9BACT</name>
<evidence type="ECO:0000313" key="1">
    <source>
        <dbReference type="EMBL" id="SDG01753.1"/>
    </source>
</evidence>
<accession>A0A1G7QTD9</accession>
<proteinExistence type="predicted"/>
<sequence length="97" mass="11530">MLAMSDQEMKNEAIRLINEIDADRMEDLLACLRVFREQQDYASSYSNSPEVIEQLNRSLREAKTGPFYTTEEVFSEVRRDLRDRMDRFGNIRLQSEF</sequence>
<protein>
    <submittedName>
        <fullName evidence="1">Uncharacterized protein</fullName>
    </submittedName>
</protein>
<gene>
    <name evidence="1" type="ORF">SAMN04487996_114146</name>
</gene>
<dbReference type="EMBL" id="FNAN01000014">
    <property type="protein sequence ID" value="SDG01753.1"/>
    <property type="molecule type" value="Genomic_DNA"/>
</dbReference>
<keyword evidence="2" id="KW-1185">Reference proteome</keyword>